<dbReference type="AlphaFoldDB" id="A0A6H5J6G7"/>
<evidence type="ECO:0000313" key="3">
    <source>
        <dbReference type="Proteomes" id="UP000479190"/>
    </source>
</evidence>
<dbReference type="Proteomes" id="UP000479190">
    <property type="component" value="Unassembled WGS sequence"/>
</dbReference>
<dbReference type="GO" id="GO:0003676">
    <property type="term" value="F:nucleic acid binding"/>
    <property type="evidence" value="ECO:0007669"/>
    <property type="project" value="InterPro"/>
</dbReference>
<dbReference type="PANTHER" id="PTHR47331">
    <property type="entry name" value="PHD-TYPE DOMAIN-CONTAINING PROTEIN"/>
    <property type="match status" value="1"/>
</dbReference>
<dbReference type="InterPro" id="IPR036397">
    <property type="entry name" value="RNaseH_sf"/>
</dbReference>
<organism evidence="2 3">
    <name type="scientific">Trichogramma brassicae</name>
    <dbReference type="NCBI Taxonomy" id="86971"/>
    <lineage>
        <taxon>Eukaryota</taxon>
        <taxon>Metazoa</taxon>
        <taxon>Ecdysozoa</taxon>
        <taxon>Arthropoda</taxon>
        <taxon>Hexapoda</taxon>
        <taxon>Insecta</taxon>
        <taxon>Pterygota</taxon>
        <taxon>Neoptera</taxon>
        <taxon>Endopterygota</taxon>
        <taxon>Hymenoptera</taxon>
        <taxon>Apocrita</taxon>
        <taxon>Proctotrupomorpha</taxon>
        <taxon>Chalcidoidea</taxon>
        <taxon>Trichogrammatidae</taxon>
        <taxon>Trichogramma</taxon>
    </lineage>
</organism>
<dbReference type="OrthoDB" id="5984724at2759"/>
<evidence type="ECO:0000259" key="1">
    <source>
        <dbReference type="Pfam" id="PF18701"/>
    </source>
</evidence>
<dbReference type="InterPro" id="IPR040676">
    <property type="entry name" value="DUF5641"/>
</dbReference>
<dbReference type="EMBL" id="CADCXV010001396">
    <property type="protein sequence ID" value="CAB0044120.1"/>
    <property type="molecule type" value="Genomic_DNA"/>
</dbReference>
<proteinExistence type="predicted"/>
<dbReference type="PANTHER" id="PTHR47331:SF1">
    <property type="entry name" value="GAG-LIKE PROTEIN"/>
    <property type="match status" value="1"/>
</dbReference>
<gene>
    <name evidence="2" type="ORF">TBRA_LOCUS15708</name>
</gene>
<feature type="domain" description="DUF5641" evidence="1">
    <location>
        <begin position="123"/>
        <end position="216"/>
    </location>
</feature>
<dbReference type="Pfam" id="PF18701">
    <property type="entry name" value="DUF5641"/>
    <property type="match status" value="1"/>
</dbReference>
<name>A0A6H5J6G7_9HYME</name>
<dbReference type="Gene3D" id="3.30.420.10">
    <property type="entry name" value="Ribonuclease H-like superfamily/Ribonuclease H"/>
    <property type="match status" value="1"/>
</dbReference>
<reference evidence="2 3" key="1">
    <citation type="submission" date="2020-02" db="EMBL/GenBank/DDBJ databases">
        <authorList>
            <person name="Ferguson B K."/>
        </authorList>
    </citation>
    <scope>NUCLEOTIDE SEQUENCE [LARGE SCALE GENOMIC DNA]</scope>
</reference>
<evidence type="ECO:0000313" key="2">
    <source>
        <dbReference type="EMBL" id="CAB0044120.1"/>
    </source>
</evidence>
<sequence length="225" mass="25794">MNSVACFTSLQHSCRTSRAALAQDEIYWVFNPPRAPHFGGLWEAAVKAFKSHLKRVVGEVKLTFEEFITLAHQIEACLNSRPLCPLSADPQDLAALTPGHFLVGSALMSIPEPYTEENLDGVQRWRHTTMMRNHFWRRWQKEVLQGMQLRQKWYSTRPDVKRGELVLLTDDLQPPQRWPLARIEETHPGPDGHVRVVTLRTPTTTLTRPIAKIIRLPIKTDDSSE</sequence>
<accession>A0A6H5J6G7</accession>
<keyword evidence="3" id="KW-1185">Reference proteome</keyword>
<protein>
    <recommendedName>
        <fullName evidence="1">DUF5641 domain-containing protein</fullName>
    </recommendedName>
</protein>